<comment type="caution">
    <text evidence="2">The sequence shown here is derived from an EMBL/GenBank/DDBJ whole genome shotgun (WGS) entry which is preliminary data.</text>
</comment>
<organism evidence="2 3">
    <name type="scientific">Cotesia typhae</name>
    <dbReference type="NCBI Taxonomy" id="2053667"/>
    <lineage>
        <taxon>Eukaryota</taxon>
        <taxon>Metazoa</taxon>
        <taxon>Ecdysozoa</taxon>
        <taxon>Arthropoda</taxon>
        <taxon>Hexapoda</taxon>
        <taxon>Insecta</taxon>
        <taxon>Pterygota</taxon>
        <taxon>Neoptera</taxon>
        <taxon>Endopterygota</taxon>
        <taxon>Hymenoptera</taxon>
        <taxon>Apocrita</taxon>
        <taxon>Ichneumonoidea</taxon>
        <taxon>Braconidae</taxon>
        <taxon>Microgastrinae</taxon>
        <taxon>Cotesia</taxon>
    </lineage>
</organism>
<reference evidence="2" key="2">
    <citation type="submission" date="2021-04" db="EMBL/GenBank/DDBJ databases">
        <title>Genome-wide patterns of bracovirus chromosomal integration into multiple host tissues during parasitism.</title>
        <authorList>
            <person name="Chebbi M.A.C."/>
        </authorList>
    </citation>
    <scope>NUCLEOTIDE SEQUENCE</scope>
    <source>
        <tissue evidence="2">Whole body</tissue>
    </source>
</reference>
<accession>A0A8J5QQ41</accession>
<evidence type="ECO:0000313" key="3">
    <source>
        <dbReference type="Proteomes" id="UP000729913"/>
    </source>
</evidence>
<dbReference type="OrthoDB" id="10026202at2759"/>
<feature type="region of interest" description="Disordered" evidence="1">
    <location>
        <begin position="1"/>
        <end position="23"/>
    </location>
</feature>
<sequence length="203" mass="23250">MPLDGARTVSATPETSGGGCRPRVQIQPVTPLGKIPLAPNRAEYKEIKGDDSLMLLVPHGPLYPRSRLHVPVSAEEIMTMLLEASEEGDGSSSWDDGRIMWSVRYTLEGDEEDLAMQTRTGSSEQMQLQRQQQLQHHHHHHHHIEKRKFSARLEIQKDDIQAVLPISKVMLLFIIIIKHLKYIPFKFHLQHVKETKNKNLLHQ</sequence>
<dbReference type="Proteomes" id="UP000729913">
    <property type="component" value="Unassembled WGS sequence"/>
</dbReference>
<dbReference type="AlphaFoldDB" id="A0A8J5QQ41"/>
<evidence type="ECO:0000313" key="2">
    <source>
        <dbReference type="EMBL" id="KAG8035246.1"/>
    </source>
</evidence>
<protein>
    <submittedName>
        <fullName evidence="2">Uncharacterized protein</fullName>
    </submittedName>
</protein>
<feature type="compositionally biased region" description="Low complexity" evidence="1">
    <location>
        <begin position="125"/>
        <end position="134"/>
    </location>
</feature>
<proteinExistence type="predicted"/>
<evidence type="ECO:0000256" key="1">
    <source>
        <dbReference type="SAM" id="MobiDB-lite"/>
    </source>
</evidence>
<name>A0A8J5QQ41_9HYME</name>
<keyword evidence="3" id="KW-1185">Reference proteome</keyword>
<feature type="region of interest" description="Disordered" evidence="1">
    <location>
        <begin position="119"/>
        <end position="147"/>
    </location>
</feature>
<gene>
    <name evidence="2" type="ORF">G9C98_001736</name>
</gene>
<feature type="compositionally biased region" description="Basic residues" evidence="1">
    <location>
        <begin position="135"/>
        <end position="147"/>
    </location>
</feature>
<reference evidence="2" key="1">
    <citation type="submission" date="2020-03" db="EMBL/GenBank/DDBJ databases">
        <authorList>
            <person name="Chebbi M.A."/>
            <person name="Drezen J.M."/>
        </authorList>
    </citation>
    <scope>NUCLEOTIDE SEQUENCE</scope>
    <source>
        <tissue evidence="2">Whole body</tissue>
    </source>
</reference>
<dbReference type="EMBL" id="JAAOIC020000064">
    <property type="protein sequence ID" value="KAG8035246.1"/>
    <property type="molecule type" value="Genomic_DNA"/>
</dbReference>